<dbReference type="EMBL" id="MQUC01000003">
    <property type="protein sequence ID" value="PRP66494.1"/>
    <property type="molecule type" value="Genomic_DNA"/>
</dbReference>
<dbReference type="RefSeq" id="WP_105982321.1">
    <property type="nucleotide sequence ID" value="NZ_MQUC01000003.1"/>
</dbReference>
<evidence type="ECO:0000256" key="6">
    <source>
        <dbReference type="SAM" id="Phobius"/>
    </source>
</evidence>
<feature type="transmembrane region" description="Helical" evidence="6">
    <location>
        <begin position="385"/>
        <end position="405"/>
    </location>
</feature>
<feature type="transmembrane region" description="Helical" evidence="6">
    <location>
        <begin position="12"/>
        <end position="33"/>
    </location>
</feature>
<name>A0A2S9WSN6_9FLAO</name>
<dbReference type="AlphaFoldDB" id="A0A2S9WSN6"/>
<keyword evidence="3 6" id="KW-0812">Transmembrane</keyword>
<feature type="transmembrane region" description="Helical" evidence="6">
    <location>
        <begin position="291"/>
        <end position="320"/>
    </location>
</feature>
<feature type="transmembrane region" description="Helical" evidence="6">
    <location>
        <begin position="245"/>
        <end position="270"/>
    </location>
</feature>
<evidence type="ECO:0000259" key="8">
    <source>
        <dbReference type="Pfam" id="PF12704"/>
    </source>
</evidence>
<reference evidence="9 10" key="1">
    <citation type="submission" date="2016-11" db="EMBL/GenBank/DDBJ databases">
        <title>Trade-off between light-utilization and light-protection in marine flavobacteria.</title>
        <authorList>
            <person name="Kumagai Y."/>
        </authorList>
    </citation>
    <scope>NUCLEOTIDE SEQUENCE [LARGE SCALE GENOMIC DNA]</scope>
    <source>
        <strain evidence="9 10">JCM 17109</strain>
    </source>
</reference>
<evidence type="ECO:0000313" key="10">
    <source>
        <dbReference type="Proteomes" id="UP000239532"/>
    </source>
</evidence>
<dbReference type="PANTHER" id="PTHR30287:SF1">
    <property type="entry name" value="INNER MEMBRANE PROTEIN"/>
    <property type="match status" value="1"/>
</dbReference>
<comment type="subcellular location">
    <subcellularLocation>
        <location evidence="1">Cell membrane</location>
        <topology evidence="1">Multi-pass membrane protein</topology>
    </subcellularLocation>
</comment>
<gene>
    <name evidence="9" type="ORF">BST86_04990</name>
</gene>
<dbReference type="PANTHER" id="PTHR30287">
    <property type="entry name" value="MEMBRANE COMPONENT OF PREDICTED ABC SUPERFAMILY METABOLITE UPTAKE TRANSPORTER"/>
    <property type="match status" value="1"/>
</dbReference>
<feature type="domain" description="ABC3 transporter permease C-terminal" evidence="7">
    <location>
        <begin position="249"/>
        <end position="363"/>
    </location>
</feature>
<accession>A0A2S9WSN6</accession>
<feature type="domain" description="MacB-like periplasmic core" evidence="8">
    <location>
        <begin position="14"/>
        <end position="216"/>
    </location>
</feature>
<evidence type="ECO:0000256" key="1">
    <source>
        <dbReference type="ARBA" id="ARBA00004651"/>
    </source>
</evidence>
<protein>
    <recommendedName>
        <fullName evidence="11">ABC transporter permease</fullName>
    </recommendedName>
</protein>
<dbReference type="InterPro" id="IPR003838">
    <property type="entry name" value="ABC3_permease_C"/>
</dbReference>
<organism evidence="9 10">
    <name type="scientific">Nonlabens agnitus</name>
    <dbReference type="NCBI Taxonomy" id="870484"/>
    <lineage>
        <taxon>Bacteria</taxon>
        <taxon>Pseudomonadati</taxon>
        <taxon>Bacteroidota</taxon>
        <taxon>Flavobacteriia</taxon>
        <taxon>Flavobacteriales</taxon>
        <taxon>Flavobacteriaceae</taxon>
        <taxon>Nonlabens</taxon>
    </lineage>
</organism>
<dbReference type="InterPro" id="IPR038766">
    <property type="entry name" value="Membrane_comp_ABC_pdt"/>
</dbReference>
<dbReference type="OrthoDB" id="9775544at2"/>
<dbReference type="Proteomes" id="UP000239532">
    <property type="component" value="Unassembled WGS sequence"/>
</dbReference>
<feature type="transmembrane region" description="Helical" evidence="6">
    <location>
        <begin position="340"/>
        <end position="365"/>
    </location>
</feature>
<keyword evidence="10" id="KW-1185">Reference proteome</keyword>
<keyword evidence="2" id="KW-1003">Cell membrane</keyword>
<keyword evidence="5 6" id="KW-0472">Membrane</keyword>
<dbReference type="InterPro" id="IPR025857">
    <property type="entry name" value="MacB_PCD"/>
</dbReference>
<feature type="transmembrane region" description="Helical" evidence="6">
    <location>
        <begin position="704"/>
        <end position="725"/>
    </location>
</feature>
<evidence type="ECO:0000256" key="2">
    <source>
        <dbReference type="ARBA" id="ARBA00022475"/>
    </source>
</evidence>
<feature type="transmembrane region" description="Helical" evidence="6">
    <location>
        <begin position="795"/>
        <end position="818"/>
    </location>
</feature>
<keyword evidence="4 6" id="KW-1133">Transmembrane helix</keyword>
<sequence>MAWRDAKASTSRLLLFMASIILGIAAVVSIQLFSQNLTDNIQRQSKSLMGADFIIDSDDVPNERAQAIIDSLQPDAKEVTFVSMIAFPKNGGTKLVNVRGLEGKFPFYGTIKTLPANAGDQYQNSGGALVDATLMLQYNIQPGDSIKIGELTLPIAGSLKSIPGSEGISTSVAPPVVIPYEYVEATELLQFGSRKEYQFFFNQPDADLTALEQRVEPQLDVEDADLDTHTSTSRRLGRRYENVGAYLNLAAFIALLLGCVGIASSVNIYIKEKLNAVAVLKCMGASRKQSFLIYLIQIAGIGVIGGLIGTAIGVGLQAIFPYLLREFLPFDLEITITAQPLIMGVLLGLFMSVLFALLPLMRTWYVSPLEVLRVTNSSSARSNMARVIIIGLIVLSLYLFSWWLLKDALFALGFVAGVLVTFAILAGIAIGAMRLIKRYFPKRAGFTTRQSLLNLFRPNNQTVVLLVAIGLGTFLVSTLYFTKDILLGKTEIGQASERANIIALDVQPDQLDAVVATFEENGLPVIDNIPLVTMRMHKIKDQLVSELRVDTTRQIRGWILNHEFRTTYRDSLIPSEKIIAGSWTPSQKTGELVQISISDNLAQDANVTIGDRITLNVQGVLMETVVGSIRQVDWANLQINFSIVFPSGILESAPQFNVLTTYAPTEEQSAGFQRDLVRKFPNISIIDLRQVFNVVEDILDKVSWIINFMAFFSILTGIIVLIGSVRTSKYQRIKESVLLRTLGAKNRQILRITALEYLFLGILGSLVGIVLALVSSLLLALFIFKEPFVPSAVPFIVFLPAISILVLIIGLSNIRSVLSSSPLEVLRKAA</sequence>
<evidence type="ECO:0000256" key="4">
    <source>
        <dbReference type="ARBA" id="ARBA00022989"/>
    </source>
</evidence>
<feature type="domain" description="ABC3 transporter permease C-terminal" evidence="7">
    <location>
        <begin position="707"/>
        <end position="821"/>
    </location>
</feature>
<dbReference type="Pfam" id="PF02687">
    <property type="entry name" value="FtsX"/>
    <property type="match status" value="2"/>
</dbReference>
<dbReference type="GO" id="GO:0005886">
    <property type="term" value="C:plasma membrane"/>
    <property type="evidence" value="ECO:0007669"/>
    <property type="project" value="UniProtKB-SubCell"/>
</dbReference>
<evidence type="ECO:0000313" key="9">
    <source>
        <dbReference type="EMBL" id="PRP66494.1"/>
    </source>
</evidence>
<evidence type="ECO:0008006" key="11">
    <source>
        <dbReference type="Google" id="ProtNLM"/>
    </source>
</evidence>
<proteinExistence type="predicted"/>
<evidence type="ECO:0000256" key="5">
    <source>
        <dbReference type="ARBA" id="ARBA00023136"/>
    </source>
</evidence>
<evidence type="ECO:0000259" key="7">
    <source>
        <dbReference type="Pfam" id="PF02687"/>
    </source>
</evidence>
<comment type="caution">
    <text evidence="9">The sequence shown here is derived from an EMBL/GenBank/DDBJ whole genome shotgun (WGS) entry which is preliminary data.</text>
</comment>
<feature type="transmembrane region" description="Helical" evidence="6">
    <location>
        <begin position="757"/>
        <end position="783"/>
    </location>
</feature>
<feature type="transmembrane region" description="Helical" evidence="6">
    <location>
        <begin position="463"/>
        <end position="481"/>
    </location>
</feature>
<feature type="transmembrane region" description="Helical" evidence="6">
    <location>
        <begin position="411"/>
        <end position="433"/>
    </location>
</feature>
<dbReference type="Pfam" id="PF12704">
    <property type="entry name" value="MacB_PCD"/>
    <property type="match status" value="1"/>
</dbReference>
<evidence type="ECO:0000256" key="3">
    <source>
        <dbReference type="ARBA" id="ARBA00022692"/>
    </source>
</evidence>